<evidence type="ECO:0000313" key="2">
    <source>
        <dbReference type="Proteomes" id="UP000051096"/>
    </source>
</evidence>
<gene>
    <name evidence="1" type="ORF">AMJ87_10935</name>
</gene>
<accession>A0A0S8G8D2</accession>
<dbReference type="Proteomes" id="UP000051096">
    <property type="component" value="Unassembled WGS sequence"/>
</dbReference>
<proteinExistence type="predicted"/>
<evidence type="ECO:0000313" key="1">
    <source>
        <dbReference type="EMBL" id="KPK69150.1"/>
    </source>
</evidence>
<dbReference type="AlphaFoldDB" id="A0A0S8G8D2"/>
<dbReference type="EMBL" id="LJUO01000138">
    <property type="protein sequence ID" value="KPK69150.1"/>
    <property type="molecule type" value="Genomic_DNA"/>
</dbReference>
<comment type="caution">
    <text evidence="1">The sequence shown here is derived from an EMBL/GenBank/DDBJ whole genome shotgun (WGS) entry which is preliminary data.</text>
</comment>
<name>A0A0S8G8D2_UNCW3</name>
<organism evidence="1 2">
    <name type="scientific">candidate division WOR_3 bacterium SM23_60</name>
    <dbReference type="NCBI Taxonomy" id="1703780"/>
    <lineage>
        <taxon>Bacteria</taxon>
        <taxon>Bacteria division WOR-3</taxon>
    </lineage>
</organism>
<sequence>MTKDKFLVSIVILVLAVFICCEEGKVPETKPIVKQTPESMLTVADVAQVTGLEGITAVTRDTAKDIKGDLNYTKDDGVVILSVNFIGIDEFNQYKGQMEYIQGPVSGIGDEAMSAPKGDMQNVLFVRKGDRAMVLTSMIDASGDWVKPFLTVEQLGELVKRMLAKMATPQEEQMK</sequence>
<reference evidence="1 2" key="1">
    <citation type="journal article" date="2015" name="Microbiome">
        <title>Genomic resolution of linkages in carbon, nitrogen, and sulfur cycling among widespread estuary sediment bacteria.</title>
        <authorList>
            <person name="Baker B.J."/>
            <person name="Lazar C.S."/>
            <person name="Teske A.P."/>
            <person name="Dick G.J."/>
        </authorList>
    </citation>
    <scope>NUCLEOTIDE SEQUENCE [LARGE SCALE GENOMIC DNA]</scope>
    <source>
        <strain evidence="1">SM23_60</strain>
    </source>
</reference>
<protein>
    <submittedName>
        <fullName evidence="1">Uncharacterized protein</fullName>
    </submittedName>
</protein>